<dbReference type="AlphaFoldDB" id="A0A4R2KKI0"/>
<organism evidence="2 3">
    <name type="scientific">Rhodovulum euryhalinum</name>
    <dbReference type="NCBI Taxonomy" id="35805"/>
    <lineage>
        <taxon>Bacteria</taxon>
        <taxon>Pseudomonadati</taxon>
        <taxon>Pseudomonadota</taxon>
        <taxon>Alphaproteobacteria</taxon>
        <taxon>Rhodobacterales</taxon>
        <taxon>Paracoccaceae</taxon>
        <taxon>Rhodovulum</taxon>
    </lineage>
</organism>
<feature type="domain" description="DUF2169" evidence="1">
    <location>
        <begin position="21"/>
        <end position="318"/>
    </location>
</feature>
<proteinExistence type="predicted"/>
<dbReference type="RefSeq" id="WP_132545232.1">
    <property type="nucleotide sequence ID" value="NZ_SLWW01000009.1"/>
</dbReference>
<dbReference type="InterPro" id="IPR018683">
    <property type="entry name" value="DUF2169"/>
</dbReference>
<evidence type="ECO:0000313" key="3">
    <source>
        <dbReference type="Proteomes" id="UP000295142"/>
    </source>
</evidence>
<dbReference type="Pfam" id="PF09937">
    <property type="entry name" value="DUF2169"/>
    <property type="match status" value="1"/>
</dbReference>
<dbReference type="OrthoDB" id="237820at2"/>
<name>A0A4R2KKI0_9RHOB</name>
<comment type="caution">
    <text evidence="2">The sequence shown here is derived from an EMBL/GenBank/DDBJ whole genome shotgun (WGS) entry which is preliminary data.</text>
</comment>
<keyword evidence="3" id="KW-1185">Reference proteome</keyword>
<gene>
    <name evidence="2" type="ORF">EV655_10985</name>
</gene>
<reference evidence="2 3" key="1">
    <citation type="submission" date="2019-03" db="EMBL/GenBank/DDBJ databases">
        <title>Genomic Encyclopedia of Type Strains, Phase IV (KMG-IV): sequencing the most valuable type-strain genomes for metagenomic binning, comparative biology and taxonomic classification.</title>
        <authorList>
            <person name="Goeker M."/>
        </authorList>
    </citation>
    <scope>NUCLEOTIDE SEQUENCE [LARGE SCALE GENOMIC DNA]</scope>
    <source>
        <strain evidence="2 3">DSM 4868</strain>
    </source>
</reference>
<evidence type="ECO:0000259" key="1">
    <source>
        <dbReference type="Pfam" id="PF09937"/>
    </source>
</evidence>
<sequence length="368" mass="40514">MEIFNQTRFVPAFTQGMDKTGRDYLVLVVKGTFAFPDAGDTPAVAAEQRALVMADEYTGAPGFSAPLWETDFAFRKPRCDVIVNGAAHAPGGRPVQGLRVGIRVGAWSKTLDVIGAREWRVVGPVVTATEPHPFTKMQFTYDTAFGGPDRTAPDDPAPAVYGPNPVGLGWGQVKNQSRLSGQPLPNTQVPDEPVTSPYGNYRPMALGPIGRGWPERLKHAGTYDQRWQDEVFPFLPADFDERYFQCAPEDQQIDPPAPGGPVILGHLTPKGREAFRLPPETALPVTLFRAREIAAERTLLPDTLLFDCEARVLMMVWRISVPIRRIITEFTHAWVGPPTDAMRRARAEGRRYVRAVATAAAEPAEDEA</sequence>
<accession>A0A4R2KKI0</accession>
<dbReference type="EMBL" id="SLWW01000009">
    <property type="protein sequence ID" value="TCO70538.1"/>
    <property type="molecule type" value="Genomic_DNA"/>
</dbReference>
<protein>
    <recommendedName>
        <fullName evidence="1">DUF2169 domain-containing protein</fullName>
    </recommendedName>
</protein>
<dbReference type="Proteomes" id="UP000295142">
    <property type="component" value="Unassembled WGS sequence"/>
</dbReference>
<evidence type="ECO:0000313" key="2">
    <source>
        <dbReference type="EMBL" id="TCO70538.1"/>
    </source>
</evidence>